<evidence type="ECO:0000259" key="2">
    <source>
        <dbReference type="Pfam" id="PF08302"/>
    </source>
</evidence>
<evidence type="ECO:0000259" key="3">
    <source>
        <dbReference type="Pfam" id="PF12777"/>
    </source>
</evidence>
<dbReference type="PANTHER" id="PTHR45703:SF8">
    <property type="entry name" value="DYNEINS HEAVY CHAIN"/>
    <property type="match status" value="1"/>
</dbReference>
<dbReference type="Pfam" id="PF12777">
    <property type="entry name" value="MT"/>
    <property type="match status" value="1"/>
</dbReference>
<dbReference type="GO" id="GO:0005524">
    <property type="term" value="F:ATP binding"/>
    <property type="evidence" value="ECO:0007669"/>
    <property type="project" value="InterPro"/>
</dbReference>
<dbReference type="InterPro" id="IPR027417">
    <property type="entry name" value="P-loop_NTPase"/>
</dbReference>
<feature type="compositionally biased region" description="Basic and acidic residues" evidence="1">
    <location>
        <begin position="347"/>
        <end position="358"/>
    </location>
</feature>
<keyword evidence="6" id="KW-1185">Reference proteome</keyword>
<comment type="caution">
    <text evidence="5">The sequence shown here is derived from an EMBL/GenBank/DDBJ whole genome shotgun (WGS) entry which is preliminary data.</text>
</comment>
<dbReference type="GO" id="GO:0051959">
    <property type="term" value="F:dynein light intermediate chain binding"/>
    <property type="evidence" value="ECO:0007669"/>
    <property type="project" value="InterPro"/>
</dbReference>
<dbReference type="OrthoDB" id="447173at2759"/>
<dbReference type="GO" id="GO:0006388">
    <property type="term" value="P:tRNA splicing, via endonucleolytic cleavage and ligation"/>
    <property type="evidence" value="ECO:0007669"/>
    <property type="project" value="InterPro"/>
</dbReference>
<evidence type="ECO:0000313" key="6">
    <source>
        <dbReference type="Proteomes" id="UP000601435"/>
    </source>
</evidence>
<dbReference type="GO" id="GO:0007018">
    <property type="term" value="P:microtubule-based movement"/>
    <property type="evidence" value="ECO:0007669"/>
    <property type="project" value="InterPro"/>
</dbReference>
<dbReference type="GO" id="GO:0003972">
    <property type="term" value="F:RNA ligase (ATP) activity"/>
    <property type="evidence" value="ECO:0007669"/>
    <property type="project" value="InterPro"/>
</dbReference>
<dbReference type="EMBL" id="CAJNJA010012842">
    <property type="protein sequence ID" value="CAE7306389.1"/>
    <property type="molecule type" value="Genomic_DNA"/>
</dbReference>
<dbReference type="InterPro" id="IPR015965">
    <property type="entry name" value="tRNA_lig_PDEase"/>
</dbReference>
<dbReference type="Gene3D" id="3.40.50.300">
    <property type="entry name" value="P-loop containing nucleotide triphosphate hydrolases"/>
    <property type="match status" value="1"/>
</dbReference>
<organism evidence="5 6">
    <name type="scientific">Symbiodinium necroappetens</name>
    <dbReference type="NCBI Taxonomy" id="1628268"/>
    <lineage>
        <taxon>Eukaryota</taxon>
        <taxon>Sar</taxon>
        <taxon>Alveolata</taxon>
        <taxon>Dinophyceae</taxon>
        <taxon>Suessiales</taxon>
        <taxon>Symbiodiniaceae</taxon>
        <taxon>Symbiodinium</taxon>
    </lineage>
</organism>
<feature type="compositionally biased region" description="Basic residues" evidence="1">
    <location>
        <begin position="334"/>
        <end position="343"/>
    </location>
</feature>
<proteinExistence type="predicted"/>
<dbReference type="InterPro" id="IPR024743">
    <property type="entry name" value="Dynein_HC_stalk"/>
</dbReference>
<dbReference type="PANTHER" id="PTHR45703">
    <property type="entry name" value="DYNEIN HEAVY CHAIN"/>
    <property type="match status" value="1"/>
</dbReference>
<accession>A0A812NHS5</accession>
<dbReference type="Gene3D" id="1.20.920.20">
    <property type="match status" value="1"/>
</dbReference>
<sequence>MAEAERCQNKLDMAQRLVGALSANGVIWEQTVEKTSEELIYIPGDSLVACSFASYLGVFSRDYRETATASFVDFLQARNVPLGPEISPLQVLSTEAEQARWCANGLPSDRVSLENGAIMSCSQRWSLVIDPQLQGIVWIKNKESENKLEITRMGAPRMVQLFEKSIETGKSVLVENMGEHIDAVLQPVIARNTIKRGARKVLKLGDKDPERCQGRHSDAFGNDRQCTMQKEKSLEQAQQSASHKIAALSVAKPSACNAVWRRAARMGSEAVDDFAKLEADVIRWLLAREDVQSSVHLALAGKTDEASDAILTIVKGLIDTAPTPSVPSVPSKQPKAKLAKRAATRPTSHEAPEKRARQEADEYWLDACSRAVEADRLHCEERHRAKRTSEVHVETPRPEPPQPLFWRIDMPDVLKVLSQRGVLPRNFLPVVRPHVTLLYIGGEGSEERAAARAGLSTSEFQVAKHTLEKLRGSTVAIKMTEIIIEENVACAFVDLPKSIPCGSKVPHLTLGTRQGVPARHANDILEEVREGRQEGITRIRLPKPKELRGVLDLETSATYSGKT</sequence>
<feature type="compositionally biased region" description="Low complexity" evidence="1">
    <location>
        <begin position="321"/>
        <end position="333"/>
    </location>
</feature>
<name>A0A812NHS5_9DINO</name>
<feature type="region of interest" description="Disordered" evidence="1">
    <location>
        <begin position="321"/>
        <end position="358"/>
    </location>
</feature>
<dbReference type="AlphaFoldDB" id="A0A812NHS5"/>
<dbReference type="InterPro" id="IPR026983">
    <property type="entry name" value="DHC"/>
</dbReference>
<evidence type="ECO:0000259" key="4">
    <source>
        <dbReference type="Pfam" id="PF12781"/>
    </source>
</evidence>
<gene>
    <name evidence="5" type="primary">ODA11</name>
    <name evidence="5" type="ORF">SNEC2469_LOCUS7599</name>
</gene>
<dbReference type="GO" id="GO:0045505">
    <property type="term" value="F:dynein intermediate chain binding"/>
    <property type="evidence" value="ECO:0007669"/>
    <property type="project" value="InterPro"/>
</dbReference>
<reference evidence="5" key="1">
    <citation type="submission" date="2021-02" db="EMBL/GenBank/DDBJ databases">
        <authorList>
            <person name="Dougan E. K."/>
            <person name="Rhodes N."/>
            <person name="Thang M."/>
            <person name="Chan C."/>
        </authorList>
    </citation>
    <scope>NUCLEOTIDE SEQUENCE</scope>
</reference>
<dbReference type="InterPro" id="IPR035706">
    <property type="entry name" value="AAA_9"/>
</dbReference>
<feature type="domain" description="Dynein heavy chain coiled coil stalk" evidence="3">
    <location>
        <begin position="3"/>
        <end position="66"/>
    </location>
</feature>
<dbReference type="Proteomes" id="UP000601435">
    <property type="component" value="Unassembled WGS sequence"/>
</dbReference>
<feature type="domain" description="Dynein heavy chain ATP-binding dynein motor region" evidence="4">
    <location>
        <begin position="100"/>
        <end position="207"/>
    </location>
</feature>
<dbReference type="GO" id="GO:0030286">
    <property type="term" value="C:dynein complex"/>
    <property type="evidence" value="ECO:0007669"/>
    <property type="project" value="InterPro"/>
</dbReference>
<evidence type="ECO:0000313" key="5">
    <source>
        <dbReference type="EMBL" id="CAE7306389.1"/>
    </source>
</evidence>
<dbReference type="Pfam" id="PF08302">
    <property type="entry name" value="tRNA_lig_CPD"/>
    <property type="match status" value="1"/>
</dbReference>
<evidence type="ECO:0000256" key="1">
    <source>
        <dbReference type="SAM" id="MobiDB-lite"/>
    </source>
</evidence>
<feature type="domain" description="tRNA ligase phosphodiesterase" evidence="2">
    <location>
        <begin position="461"/>
        <end position="551"/>
    </location>
</feature>
<dbReference type="Pfam" id="PF12781">
    <property type="entry name" value="AAA_9"/>
    <property type="match status" value="1"/>
</dbReference>
<protein>
    <submittedName>
        <fullName evidence="5">ODA11 protein</fullName>
    </submittedName>
</protein>